<keyword evidence="1" id="KW-1133">Transmembrane helix</keyword>
<dbReference type="AlphaFoldDB" id="A0A6A4NF83"/>
<evidence type="ECO:0000256" key="1">
    <source>
        <dbReference type="SAM" id="Phobius"/>
    </source>
</evidence>
<proteinExistence type="predicted"/>
<organism evidence="3 4">
    <name type="scientific">Lupinus albus</name>
    <name type="common">White lupine</name>
    <name type="synonym">Lupinus termis</name>
    <dbReference type="NCBI Taxonomy" id="3870"/>
    <lineage>
        <taxon>Eukaryota</taxon>
        <taxon>Viridiplantae</taxon>
        <taxon>Streptophyta</taxon>
        <taxon>Embryophyta</taxon>
        <taxon>Tracheophyta</taxon>
        <taxon>Spermatophyta</taxon>
        <taxon>Magnoliopsida</taxon>
        <taxon>eudicotyledons</taxon>
        <taxon>Gunneridae</taxon>
        <taxon>Pentapetalae</taxon>
        <taxon>rosids</taxon>
        <taxon>fabids</taxon>
        <taxon>Fabales</taxon>
        <taxon>Fabaceae</taxon>
        <taxon>Papilionoideae</taxon>
        <taxon>50 kb inversion clade</taxon>
        <taxon>genistoids sensu lato</taxon>
        <taxon>core genistoids</taxon>
        <taxon>Genisteae</taxon>
        <taxon>Lupinus</taxon>
    </lineage>
</organism>
<feature type="transmembrane region" description="Helical" evidence="1">
    <location>
        <begin position="12"/>
        <end position="34"/>
    </location>
</feature>
<dbReference type="PANTHER" id="PTHR37610">
    <property type="entry name" value="CCHC-TYPE DOMAIN-CONTAINING PROTEIN"/>
    <property type="match status" value="1"/>
</dbReference>
<dbReference type="OrthoDB" id="1750137at2759"/>
<dbReference type="PANTHER" id="PTHR37610:SF97">
    <property type="entry name" value="RETROTRANSPOSON GAG DOMAIN-CONTAINING PROTEIN"/>
    <property type="match status" value="1"/>
</dbReference>
<comment type="caution">
    <text evidence="3">The sequence shown here is derived from an EMBL/GenBank/DDBJ whole genome shotgun (WGS) entry which is preliminary data.</text>
</comment>
<dbReference type="InterPro" id="IPR029472">
    <property type="entry name" value="Copia-like_N"/>
</dbReference>
<dbReference type="Pfam" id="PF14244">
    <property type="entry name" value="Retrotran_gag_3"/>
    <property type="match status" value="1"/>
</dbReference>
<evidence type="ECO:0000259" key="2">
    <source>
        <dbReference type="Pfam" id="PF14244"/>
    </source>
</evidence>
<name>A0A6A4NF83_LUPAL</name>
<keyword evidence="1" id="KW-0472">Membrane</keyword>
<evidence type="ECO:0000313" key="3">
    <source>
        <dbReference type="EMBL" id="KAE9592346.1"/>
    </source>
</evidence>
<reference evidence="4" key="1">
    <citation type="journal article" date="2020" name="Nat. Commun.">
        <title>Genome sequence of the cluster root forming white lupin.</title>
        <authorList>
            <person name="Hufnagel B."/>
            <person name="Marques A."/>
            <person name="Soriano A."/>
            <person name="Marques L."/>
            <person name="Divol F."/>
            <person name="Doumas P."/>
            <person name="Sallet E."/>
            <person name="Mancinotti D."/>
            <person name="Carrere S."/>
            <person name="Marande W."/>
            <person name="Arribat S."/>
            <person name="Keller J."/>
            <person name="Huneau C."/>
            <person name="Blein T."/>
            <person name="Aime D."/>
            <person name="Laguerre M."/>
            <person name="Taylor J."/>
            <person name="Schubert V."/>
            <person name="Nelson M."/>
            <person name="Geu-Flores F."/>
            <person name="Crespi M."/>
            <person name="Gallardo-Guerrero K."/>
            <person name="Delaux P.-M."/>
            <person name="Salse J."/>
            <person name="Berges H."/>
            <person name="Guyot R."/>
            <person name="Gouzy J."/>
            <person name="Peret B."/>
        </authorList>
    </citation>
    <scope>NUCLEOTIDE SEQUENCE [LARGE SCALE GENOMIC DNA]</scope>
    <source>
        <strain evidence="4">cv. Amiga</strain>
    </source>
</reference>
<evidence type="ECO:0000313" key="4">
    <source>
        <dbReference type="Proteomes" id="UP000447434"/>
    </source>
</evidence>
<dbReference type="Proteomes" id="UP000447434">
    <property type="component" value="Chromosome 19"/>
</dbReference>
<accession>A0A6A4NF83</accession>
<dbReference type="EMBL" id="WOCE01000019">
    <property type="protein sequence ID" value="KAE9592346.1"/>
    <property type="molecule type" value="Genomic_DNA"/>
</dbReference>
<keyword evidence="4" id="KW-1185">Reference proteome</keyword>
<keyword evidence="1" id="KW-0812">Transmembrane</keyword>
<sequence>MVSLLMRLLFSLHRSCIFIVSFYFSISFFIKLLILIKMVNQSLNPILDASSPYYLNPNENPVAVLVTQRLTGENYYAWARAMSMVLNTKNKLSFVDGTLLKP</sequence>
<gene>
    <name evidence="3" type="ORF">Lalb_Chr19g0128351</name>
</gene>
<protein>
    <submittedName>
        <fullName evidence="3">Putative gag-polypeptide of LTR copia-type</fullName>
    </submittedName>
</protein>
<feature type="domain" description="Retrotransposon Copia-like N-terminal" evidence="2">
    <location>
        <begin position="57"/>
        <end position="102"/>
    </location>
</feature>